<keyword evidence="2" id="KW-1185">Reference proteome</keyword>
<sequence length="160" mass="18711">MPIFPSKLVDVSLTDNSTIIACLNLPSDHLRLFVANPNQSALIYSVPDQQEEKWRSHEYFQQPMWTVHRIDYWNGDWVRLSNTLPDINFLIGIELKETDILVNSLMCKIDYLNPDICFSISLTEVPPLTDSHADLLRGSPHWRRPKDQRTEEYYKVKLPQ</sequence>
<reference evidence="1" key="1">
    <citation type="submission" date="2020-12" db="EMBL/GenBank/DDBJ databases">
        <title>Metabolic potential, ecology and presence of endohyphal bacteria is reflected in genomic diversity of Mucoromycotina.</title>
        <authorList>
            <person name="Muszewska A."/>
            <person name="Okrasinska A."/>
            <person name="Steczkiewicz K."/>
            <person name="Drgas O."/>
            <person name="Orlowska M."/>
            <person name="Perlinska-Lenart U."/>
            <person name="Aleksandrzak-Piekarczyk T."/>
            <person name="Szatraj K."/>
            <person name="Zielenkiewicz U."/>
            <person name="Pilsyk S."/>
            <person name="Malc E."/>
            <person name="Mieczkowski P."/>
            <person name="Kruszewska J.S."/>
            <person name="Biernat P."/>
            <person name="Pawlowska J."/>
        </authorList>
    </citation>
    <scope>NUCLEOTIDE SEQUENCE</scope>
    <source>
        <strain evidence="1">WA0000017839</strain>
    </source>
</reference>
<accession>A0A8H7RGN1</accession>
<proteinExistence type="predicted"/>
<protein>
    <submittedName>
        <fullName evidence="1">Uncharacterized protein</fullName>
    </submittedName>
</protein>
<name>A0A8H7RGN1_9FUNG</name>
<dbReference type="Proteomes" id="UP000603453">
    <property type="component" value="Unassembled WGS sequence"/>
</dbReference>
<gene>
    <name evidence="1" type="ORF">INT47_003466</name>
</gene>
<evidence type="ECO:0000313" key="1">
    <source>
        <dbReference type="EMBL" id="KAG2210030.1"/>
    </source>
</evidence>
<dbReference type="OrthoDB" id="10646882at2759"/>
<evidence type="ECO:0000313" key="2">
    <source>
        <dbReference type="Proteomes" id="UP000603453"/>
    </source>
</evidence>
<dbReference type="AlphaFoldDB" id="A0A8H7RGN1"/>
<organism evidence="1 2">
    <name type="scientific">Mucor saturninus</name>
    <dbReference type="NCBI Taxonomy" id="64648"/>
    <lineage>
        <taxon>Eukaryota</taxon>
        <taxon>Fungi</taxon>
        <taxon>Fungi incertae sedis</taxon>
        <taxon>Mucoromycota</taxon>
        <taxon>Mucoromycotina</taxon>
        <taxon>Mucoromycetes</taxon>
        <taxon>Mucorales</taxon>
        <taxon>Mucorineae</taxon>
        <taxon>Mucoraceae</taxon>
        <taxon>Mucor</taxon>
    </lineage>
</organism>
<comment type="caution">
    <text evidence="1">The sequence shown here is derived from an EMBL/GenBank/DDBJ whole genome shotgun (WGS) entry which is preliminary data.</text>
</comment>
<dbReference type="EMBL" id="JAEPRD010000013">
    <property type="protein sequence ID" value="KAG2210030.1"/>
    <property type="molecule type" value="Genomic_DNA"/>
</dbReference>